<protein>
    <submittedName>
        <fullName evidence="4">Thioredoxin reductase</fullName>
    </submittedName>
</protein>
<proteinExistence type="predicted"/>
<dbReference type="InterPro" id="IPR050097">
    <property type="entry name" value="Ferredoxin-NADP_redctase_2"/>
</dbReference>
<feature type="domain" description="FAD/NAD(P)-binding" evidence="3">
    <location>
        <begin position="27"/>
        <end position="235"/>
    </location>
</feature>
<keyword evidence="5" id="KW-1185">Reference proteome</keyword>
<dbReference type="Pfam" id="PF07992">
    <property type="entry name" value="Pyr_redox_2"/>
    <property type="match status" value="1"/>
</dbReference>
<evidence type="ECO:0000256" key="2">
    <source>
        <dbReference type="ARBA" id="ARBA00023002"/>
    </source>
</evidence>
<keyword evidence="2" id="KW-0560">Oxidoreductase</keyword>
<evidence type="ECO:0000313" key="4">
    <source>
        <dbReference type="EMBL" id="NRT21152.1"/>
    </source>
</evidence>
<dbReference type="Proteomes" id="UP000779507">
    <property type="component" value="Unassembled WGS sequence"/>
</dbReference>
<evidence type="ECO:0000313" key="5">
    <source>
        <dbReference type="Proteomes" id="UP000779507"/>
    </source>
</evidence>
<keyword evidence="1" id="KW-0285">Flavoprotein</keyword>
<dbReference type="EMBL" id="JABSNP010000026">
    <property type="protein sequence ID" value="NRT21152.1"/>
    <property type="molecule type" value="Genomic_DNA"/>
</dbReference>
<dbReference type="Gene3D" id="3.50.50.60">
    <property type="entry name" value="FAD/NAD(P)-binding domain"/>
    <property type="match status" value="2"/>
</dbReference>
<evidence type="ECO:0000259" key="3">
    <source>
        <dbReference type="Pfam" id="PF07992"/>
    </source>
</evidence>
<sequence>MLTQDGATPAHLAATARAQVLAYPTVTFQMGTVTAVTGVSPAFEVHTAAGETIRAKKILFATGIRDLLPAIPGFAESWGISVIHCPYCHGYEYRAQPTGILVNGAPALDFGRLIRNWTKDLTIFTNGAPTFSAEHHQQLAALGIGVVSKEIKQIVHQQGVIQHLLFTDGTQHPLTALYARVPFEQHCPAPQALGCTLTETGHLAASEFRQTSVPGVYAAGDNSSLLRSVAGSIAMGNVAGAFINHELIAEGA</sequence>
<gene>
    <name evidence="4" type="ORF">HNP98_003997</name>
</gene>
<comment type="caution">
    <text evidence="4">The sequence shown here is derived from an EMBL/GenBank/DDBJ whole genome shotgun (WGS) entry which is preliminary data.</text>
</comment>
<reference evidence="4 5" key="1">
    <citation type="submission" date="2020-05" db="EMBL/GenBank/DDBJ databases">
        <title>Genomic Encyclopedia of Type Strains, Phase IV (KMG-V): Genome sequencing to study the core and pangenomes of soil and plant-associated prokaryotes.</title>
        <authorList>
            <person name="Whitman W."/>
        </authorList>
    </citation>
    <scope>NUCLEOTIDE SEQUENCE [LARGE SCALE GENOMIC DNA]</scope>
    <source>
        <strain evidence="4 5">9A</strain>
    </source>
</reference>
<dbReference type="SUPFAM" id="SSF51905">
    <property type="entry name" value="FAD/NAD(P)-binding domain"/>
    <property type="match status" value="2"/>
</dbReference>
<name>A0ABX2FXM6_9BACT</name>
<accession>A0ABX2FXM6</accession>
<evidence type="ECO:0000256" key="1">
    <source>
        <dbReference type="ARBA" id="ARBA00022630"/>
    </source>
</evidence>
<dbReference type="InterPro" id="IPR036188">
    <property type="entry name" value="FAD/NAD-bd_sf"/>
</dbReference>
<organism evidence="4 5">
    <name type="scientific">Hymenobacter caeli</name>
    <dbReference type="NCBI Taxonomy" id="2735894"/>
    <lineage>
        <taxon>Bacteria</taxon>
        <taxon>Pseudomonadati</taxon>
        <taxon>Bacteroidota</taxon>
        <taxon>Cytophagia</taxon>
        <taxon>Cytophagales</taxon>
        <taxon>Hymenobacteraceae</taxon>
        <taxon>Hymenobacter</taxon>
    </lineage>
</organism>
<dbReference type="PANTHER" id="PTHR48105">
    <property type="entry name" value="THIOREDOXIN REDUCTASE 1-RELATED-RELATED"/>
    <property type="match status" value="1"/>
</dbReference>
<dbReference type="InterPro" id="IPR023753">
    <property type="entry name" value="FAD/NAD-binding_dom"/>
</dbReference>